<dbReference type="KEGG" id="hir:HETIRDRAFT_318834"/>
<dbReference type="InParanoid" id="W4K8D9"/>
<dbReference type="HOGENOM" id="CLU_1496405_0_0_1"/>
<accession>W4K8D9</accession>
<organism evidence="1 2">
    <name type="scientific">Heterobasidion irregulare (strain TC 32-1)</name>
    <dbReference type="NCBI Taxonomy" id="747525"/>
    <lineage>
        <taxon>Eukaryota</taxon>
        <taxon>Fungi</taxon>
        <taxon>Dikarya</taxon>
        <taxon>Basidiomycota</taxon>
        <taxon>Agaricomycotina</taxon>
        <taxon>Agaricomycetes</taxon>
        <taxon>Russulales</taxon>
        <taxon>Bondarzewiaceae</taxon>
        <taxon>Heterobasidion</taxon>
        <taxon>Heterobasidion annosum species complex</taxon>
    </lineage>
</organism>
<dbReference type="RefSeq" id="XP_009545980.1">
    <property type="nucleotide sequence ID" value="XM_009547685.1"/>
</dbReference>
<dbReference type="EMBL" id="KI925458">
    <property type="protein sequence ID" value="ETW81311.1"/>
    <property type="molecule type" value="Genomic_DNA"/>
</dbReference>
<protein>
    <submittedName>
        <fullName evidence="1">Uncharacterized protein</fullName>
    </submittedName>
</protein>
<evidence type="ECO:0000313" key="1">
    <source>
        <dbReference type="EMBL" id="ETW81311.1"/>
    </source>
</evidence>
<sequence length="180" mass="20927">MASELHMRSVVHYQPIRISFAQSTRSRKPALKKRPCVVVEVTKMGITITPLCRAQKISSTEWGRREGDVEWGWLILSLRPDLPLRWCKSVLFDGIAVTRDPLIVTHEPSLPKLEFYVGPKPSYIWVGDNREWIPPDEALTLGRNDPYTSMSTKEIEKIKEKWQYCTWISYCVFYSMFFAA</sequence>
<evidence type="ECO:0000313" key="2">
    <source>
        <dbReference type="Proteomes" id="UP000030671"/>
    </source>
</evidence>
<dbReference type="AlphaFoldDB" id="W4K8D9"/>
<dbReference type="Proteomes" id="UP000030671">
    <property type="component" value="Unassembled WGS sequence"/>
</dbReference>
<name>W4K8D9_HETIT</name>
<gene>
    <name evidence="1" type="ORF">HETIRDRAFT_318834</name>
</gene>
<keyword evidence="2" id="KW-1185">Reference proteome</keyword>
<dbReference type="GeneID" id="20670542"/>
<reference evidence="1 2" key="1">
    <citation type="journal article" date="2012" name="New Phytol.">
        <title>Insight into trade-off between wood decay and parasitism from the genome of a fungal forest pathogen.</title>
        <authorList>
            <person name="Olson A."/>
            <person name="Aerts A."/>
            <person name="Asiegbu F."/>
            <person name="Belbahri L."/>
            <person name="Bouzid O."/>
            <person name="Broberg A."/>
            <person name="Canback B."/>
            <person name="Coutinho P.M."/>
            <person name="Cullen D."/>
            <person name="Dalman K."/>
            <person name="Deflorio G."/>
            <person name="van Diepen L.T."/>
            <person name="Dunand C."/>
            <person name="Duplessis S."/>
            <person name="Durling M."/>
            <person name="Gonthier P."/>
            <person name="Grimwood J."/>
            <person name="Fossdal C.G."/>
            <person name="Hansson D."/>
            <person name="Henrissat B."/>
            <person name="Hietala A."/>
            <person name="Himmelstrand K."/>
            <person name="Hoffmeister D."/>
            <person name="Hogberg N."/>
            <person name="James T.Y."/>
            <person name="Karlsson M."/>
            <person name="Kohler A."/>
            <person name="Kues U."/>
            <person name="Lee Y.H."/>
            <person name="Lin Y.C."/>
            <person name="Lind M."/>
            <person name="Lindquist E."/>
            <person name="Lombard V."/>
            <person name="Lucas S."/>
            <person name="Lunden K."/>
            <person name="Morin E."/>
            <person name="Murat C."/>
            <person name="Park J."/>
            <person name="Raffaello T."/>
            <person name="Rouze P."/>
            <person name="Salamov A."/>
            <person name="Schmutz J."/>
            <person name="Solheim H."/>
            <person name="Stahlberg J."/>
            <person name="Velez H."/>
            <person name="de Vries R.P."/>
            <person name="Wiebenga A."/>
            <person name="Woodward S."/>
            <person name="Yakovlev I."/>
            <person name="Garbelotto M."/>
            <person name="Martin F."/>
            <person name="Grigoriev I.V."/>
            <person name="Stenlid J."/>
        </authorList>
    </citation>
    <scope>NUCLEOTIDE SEQUENCE [LARGE SCALE GENOMIC DNA]</scope>
    <source>
        <strain evidence="1 2">TC 32-1</strain>
    </source>
</reference>
<proteinExistence type="predicted"/>
<dbReference type="OrthoDB" id="3266680at2759"/>